<evidence type="ECO:0000313" key="2">
    <source>
        <dbReference type="Proteomes" id="UP000604737"/>
    </source>
</evidence>
<dbReference type="RefSeq" id="WP_189459911.1">
    <property type="nucleotide sequence ID" value="NZ_BMYO01000004.1"/>
</dbReference>
<evidence type="ECO:0008006" key="3">
    <source>
        <dbReference type="Google" id="ProtNLM"/>
    </source>
</evidence>
<dbReference type="Pfam" id="PF04339">
    <property type="entry name" value="FemAB_like"/>
    <property type="match status" value="1"/>
</dbReference>
<organism evidence="1 2">
    <name type="scientific">Jeongeupia chitinilytica</name>
    <dbReference type="NCBI Taxonomy" id="1041641"/>
    <lineage>
        <taxon>Bacteria</taxon>
        <taxon>Pseudomonadati</taxon>
        <taxon>Pseudomonadota</taxon>
        <taxon>Betaproteobacteria</taxon>
        <taxon>Neisseriales</taxon>
        <taxon>Chitinibacteraceae</taxon>
        <taxon>Jeongeupia</taxon>
    </lineage>
</organism>
<dbReference type="Gene3D" id="3.40.630.30">
    <property type="match status" value="1"/>
</dbReference>
<dbReference type="Proteomes" id="UP000604737">
    <property type="component" value="Unassembled WGS sequence"/>
</dbReference>
<dbReference type="InterPro" id="IPR007434">
    <property type="entry name" value="FemAB-like"/>
</dbReference>
<protein>
    <recommendedName>
        <fullName evidence="3">N-acetyltransferase</fullName>
    </recommendedName>
</protein>
<keyword evidence="2" id="KW-1185">Reference proteome</keyword>
<gene>
    <name evidence="1" type="ORF">GCM10007350_17370</name>
</gene>
<reference evidence="2" key="1">
    <citation type="journal article" date="2019" name="Int. J. Syst. Evol. Microbiol.">
        <title>The Global Catalogue of Microorganisms (GCM) 10K type strain sequencing project: providing services to taxonomists for standard genome sequencing and annotation.</title>
        <authorList>
            <consortium name="The Broad Institute Genomics Platform"/>
            <consortium name="The Broad Institute Genome Sequencing Center for Infectious Disease"/>
            <person name="Wu L."/>
            <person name="Ma J."/>
        </authorList>
    </citation>
    <scope>NUCLEOTIDE SEQUENCE [LARGE SCALE GENOMIC DNA]</scope>
    <source>
        <strain evidence="2">KCTC 23701</strain>
    </source>
</reference>
<dbReference type="EMBL" id="BMYO01000004">
    <property type="protein sequence ID" value="GHD62038.1"/>
    <property type="molecule type" value="Genomic_DNA"/>
</dbReference>
<accession>A0ABQ3H060</accession>
<dbReference type="PANTHER" id="PTHR47017:SF1">
    <property type="entry name" value="ACYL-COA"/>
    <property type="match status" value="1"/>
</dbReference>
<name>A0ABQ3H060_9NEIS</name>
<comment type="caution">
    <text evidence="1">The sequence shown here is derived from an EMBL/GenBank/DDBJ whole genome shotgun (WGS) entry which is preliminary data.</text>
</comment>
<sequence length="381" mass="43212">MDIQLHSRIASLDAARWNTLAGSQTVLQHAFLDALEQSGSVLAQTGWQPCHLALDGLAAAIPLYLKAHSFGEYVFDWSWARAYEQHGLDYYPKLVAAVPFTPVPGPRLLASTDAQRQQLAHGLQAAAESLGAGSVHVLFHDDDDGRALEAAGFFLRSQIQFHWQRQPDWRDFDDFLDALKRDKRKKIRQERRKVMDAGIEIVRKRGAAITEADWRFFTACYANTYDEHRSSPYLNLDFFLRLWRSLPESCLLILAYRNGRPVAAALDLVDGDRLYGRYWGAQWDDAGFVPALHFELCYYQGIEFALEQALPVFEGGAQGEHKLARGFSPVLTRSAHWLRHPGFHQAIARAVHQETRQITYSINELVERAARPTSLPSDPER</sequence>
<dbReference type="PANTHER" id="PTHR47017">
    <property type="entry name" value="ACYL-COA"/>
    <property type="match status" value="1"/>
</dbReference>
<evidence type="ECO:0000313" key="1">
    <source>
        <dbReference type="EMBL" id="GHD62038.1"/>
    </source>
</evidence>
<dbReference type="SUPFAM" id="SSF55729">
    <property type="entry name" value="Acyl-CoA N-acyltransferases (Nat)"/>
    <property type="match status" value="1"/>
</dbReference>
<dbReference type="InterPro" id="IPR016181">
    <property type="entry name" value="Acyl_CoA_acyltransferase"/>
</dbReference>
<proteinExistence type="predicted"/>